<dbReference type="InterPro" id="IPR025616">
    <property type="entry name" value="YpjP"/>
</dbReference>
<reference evidence="1 2" key="1">
    <citation type="submission" date="2018-09" db="EMBL/GenBank/DDBJ databases">
        <title>Bacillus saliacetes sp. nov., isolated from Thai shrimp paste (Ka-pi).</title>
        <authorList>
            <person name="Daroonpunt R."/>
            <person name="Tanasupawat S."/>
            <person name="Yiamsombut S."/>
        </authorList>
    </citation>
    <scope>NUCLEOTIDE SEQUENCE [LARGE SCALE GENOMIC DNA]</scope>
    <source>
        <strain evidence="1 2">SKP7-4</strain>
    </source>
</reference>
<sequence>MSNWMRKSFVVLISILTFGLVTPSQAFLNENENLNKSDSKAASSLHSQTEAAEAAEEVEIDHGLFVQQMLTEAENQAYIKFGRKIKPVIEDEFQSIILPKIQAAIEETTKKFNGNELSFLTISEVPEYAKSEKIFHIYDERSGEDIIRFHVRRDHPPLDGYYFNFHYHTSLDNFQEHHSLGDIYWDKNVPPQWSSLS</sequence>
<dbReference type="OrthoDB" id="2435352at2"/>
<evidence type="ECO:0000313" key="2">
    <source>
        <dbReference type="Proteomes" id="UP000265801"/>
    </source>
</evidence>
<name>A0A3A1QN67_9BACI</name>
<dbReference type="Proteomes" id="UP000265801">
    <property type="component" value="Unassembled WGS sequence"/>
</dbReference>
<evidence type="ECO:0008006" key="3">
    <source>
        <dbReference type="Google" id="ProtNLM"/>
    </source>
</evidence>
<dbReference type="EMBL" id="QXIR01000044">
    <property type="protein sequence ID" value="RIW28486.1"/>
    <property type="molecule type" value="Genomic_DNA"/>
</dbReference>
<keyword evidence="2" id="KW-1185">Reference proteome</keyword>
<dbReference type="AlphaFoldDB" id="A0A3A1QN67"/>
<protein>
    <recommendedName>
        <fullName evidence="3">Cell division protein FtsK</fullName>
    </recommendedName>
</protein>
<evidence type="ECO:0000313" key="1">
    <source>
        <dbReference type="EMBL" id="RIW28486.1"/>
    </source>
</evidence>
<comment type="caution">
    <text evidence="1">The sequence shown here is derived from an EMBL/GenBank/DDBJ whole genome shotgun (WGS) entry which is preliminary data.</text>
</comment>
<gene>
    <name evidence="1" type="ORF">D3H55_21595</name>
</gene>
<accession>A0A3A1QN67</accession>
<organism evidence="1 2">
    <name type="scientific">Bacillus salacetis</name>
    <dbReference type="NCBI Taxonomy" id="2315464"/>
    <lineage>
        <taxon>Bacteria</taxon>
        <taxon>Bacillati</taxon>
        <taxon>Bacillota</taxon>
        <taxon>Bacilli</taxon>
        <taxon>Bacillales</taxon>
        <taxon>Bacillaceae</taxon>
        <taxon>Bacillus</taxon>
    </lineage>
</organism>
<dbReference type="RefSeq" id="WP_119549388.1">
    <property type="nucleotide sequence ID" value="NZ_QXIR01000044.1"/>
</dbReference>
<dbReference type="Pfam" id="PF14005">
    <property type="entry name" value="YpjP"/>
    <property type="match status" value="1"/>
</dbReference>
<proteinExistence type="predicted"/>